<comment type="caution">
    <text evidence="2">The sequence shown here is derived from an EMBL/GenBank/DDBJ whole genome shotgun (WGS) entry which is preliminary data.</text>
</comment>
<proteinExistence type="predicted"/>
<sequence length="92" mass="10004">MLTPVPPPVPSLRRRRPSPPPYLSQVRQVNHLSAAAMRECFELFGRGKAKGGLAPTRRGGAPSAASAAAGEAEREEVNRREERELDDDNSGR</sequence>
<dbReference type="EMBL" id="JAAALK010000282">
    <property type="protein sequence ID" value="KAG8080496.1"/>
    <property type="molecule type" value="Genomic_DNA"/>
</dbReference>
<protein>
    <submittedName>
        <fullName evidence="2">Uncharacterized protein</fullName>
    </submittedName>
</protein>
<dbReference type="Proteomes" id="UP000729402">
    <property type="component" value="Unassembled WGS sequence"/>
</dbReference>
<evidence type="ECO:0000313" key="2">
    <source>
        <dbReference type="EMBL" id="KAG8080496.1"/>
    </source>
</evidence>
<feature type="compositionally biased region" description="Basic and acidic residues" evidence="1">
    <location>
        <begin position="71"/>
        <end position="92"/>
    </location>
</feature>
<evidence type="ECO:0000313" key="3">
    <source>
        <dbReference type="Proteomes" id="UP000729402"/>
    </source>
</evidence>
<name>A0A8J5TJP5_ZIZPA</name>
<feature type="compositionally biased region" description="Pro residues" evidence="1">
    <location>
        <begin position="1"/>
        <end position="10"/>
    </location>
</feature>
<evidence type="ECO:0000256" key="1">
    <source>
        <dbReference type="SAM" id="MobiDB-lite"/>
    </source>
</evidence>
<feature type="region of interest" description="Disordered" evidence="1">
    <location>
        <begin position="48"/>
        <end position="92"/>
    </location>
</feature>
<feature type="region of interest" description="Disordered" evidence="1">
    <location>
        <begin position="1"/>
        <end position="24"/>
    </location>
</feature>
<accession>A0A8J5TJP5</accession>
<feature type="compositionally biased region" description="Low complexity" evidence="1">
    <location>
        <begin position="57"/>
        <end position="70"/>
    </location>
</feature>
<gene>
    <name evidence="2" type="ORF">GUJ93_ZPchr0007g6154</name>
</gene>
<organism evidence="2 3">
    <name type="scientific">Zizania palustris</name>
    <name type="common">Northern wild rice</name>
    <dbReference type="NCBI Taxonomy" id="103762"/>
    <lineage>
        <taxon>Eukaryota</taxon>
        <taxon>Viridiplantae</taxon>
        <taxon>Streptophyta</taxon>
        <taxon>Embryophyta</taxon>
        <taxon>Tracheophyta</taxon>
        <taxon>Spermatophyta</taxon>
        <taxon>Magnoliopsida</taxon>
        <taxon>Liliopsida</taxon>
        <taxon>Poales</taxon>
        <taxon>Poaceae</taxon>
        <taxon>BOP clade</taxon>
        <taxon>Oryzoideae</taxon>
        <taxon>Oryzeae</taxon>
        <taxon>Zizaniinae</taxon>
        <taxon>Zizania</taxon>
    </lineage>
</organism>
<keyword evidence="3" id="KW-1185">Reference proteome</keyword>
<reference evidence="2" key="1">
    <citation type="journal article" date="2021" name="bioRxiv">
        <title>Whole Genome Assembly and Annotation of Northern Wild Rice, Zizania palustris L., Supports a Whole Genome Duplication in the Zizania Genus.</title>
        <authorList>
            <person name="Haas M."/>
            <person name="Kono T."/>
            <person name="Macchietto M."/>
            <person name="Millas R."/>
            <person name="McGilp L."/>
            <person name="Shao M."/>
            <person name="Duquette J."/>
            <person name="Hirsch C.N."/>
            <person name="Kimball J."/>
        </authorList>
    </citation>
    <scope>NUCLEOTIDE SEQUENCE</scope>
    <source>
        <tissue evidence="2">Fresh leaf tissue</tissue>
    </source>
</reference>
<reference evidence="2" key="2">
    <citation type="submission" date="2021-02" db="EMBL/GenBank/DDBJ databases">
        <authorList>
            <person name="Kimball J.A."/>
            <person name="Haas M.W."/>
            <person name="Macchietto M."/>
            <person name="Kono T."/>
            <person name="Duquette J."/>
            <person name="Shao M."/>
        </authorList>
    </citation>
    <scope>NUCLEOTIDE SEQUENCE</scope>
    <source>
        <tissue evidence="2">Fresh leaf tissue</tissue>
    </source>
</reference>
<dbReference type="AlphaFoldDB" id="A0A8J5TJP5"/>